<evidence type="ECO:0000256" key="3">
    <source>
        <dbReference type="ARBA" id="ARBA00022516"/>
    </source>
</evidence>
<evidence type="ECO:0000256" key="11">
    <source>
        <dbReference type="ARBA" id="ARBA00023264"/>
    </source>
</evidence>
<dbReference type="FunFam" id="3.30.870.10:FF:000021">
    <property type="entry name" value="Cardiolipin synthase"/>
    <property type="match status" value="1"/>
</dbReference>
<protein>
    <recommendedName>
        <fullName evidence="13 14">Cardiolipin synthase</fullName>
        <shortName evidence="13">CL synthase</shortName>
        <ecNumber evidence="13 14">2.7.8.-</ecNumber>
    </recommendedName>
</protein>
<proteinExistence type="inferred from homology"/>
<evidence type="ECO:0000256" key="13">
    <source>
        <dbReference type="HAMAP-Rule" id="MF_01916"/>
    </source>
</evidence>
<evidence type="ECO:0000256" key="9">
    <source>
        <dbReference type="ARBA" id="ARBA00023136"/>
    </source>
</evidence>
<feature type="domain" description="PLD phosphodiesterase" evidence="15">
    <location>
        <begin position="398"/>
        <end position="425"/>
    </location>
</feature>
<dbReference type="GO" id="GO:0032049">
    <property type="term" value="P:cardiolipin biosynthetic process"/>
    <property type="evidence" value="ECO:0007669"/>
    <property type="project" value="UniProtKB-UniRule"/>
</dbReference>
<evidence type="ECO:0000313" key="16">
    <source>
        <dbReference type="EMBL" id="AZS15694.1"/>
    </source>
</evidence>
<evidence type="ECO:0000256" key="8">
    <source>
        <dbReference type="ARBA" id="ARBA00023098"/>
    </source>
</evidence>
<accession>A0A3Q9I9K3</accession>
<keyword evidence="6" id="KW-0677">Repeat</keyword>
<dbReference type="Proteomes" id="UP000270678">
    <property type="component" value="Chromosome"/>
</dbReference>
<feature type="active site" evidence="13">
    <location>
        <position position="403"/>
    </location>
</feature>
<dbReference type="Pfam" id="PF13091">
    <property type="entry name" value="PLDc_2"/>
    <property type="match status" value="2"/>
</dbReference>
<keyword evidence="9 13" id="KW-0472">Membrane</keyword>
<dbReference type="PROSITE" id="PS50035">
    <property type="entry name" value="PLD"/>
    <property type="match status" value="2"/>
</dbReference>
<dbReference type="HAMAP" id="MF_01916">
    <property type="entry name" value="Cardiolipin_synth_Cls"/>
    <property type="match status" value="1"/>
</dbReference>
<dbReference type="GO" id="GO:0008808">
    <property type="term" value="F:cardiolipin synthase activity"/>
    <property type="evidence" value="ECO:0007669"/>
    <property type="project" value="UniProtKB-UniRule"/>
</dbReference>
<dbReference type="EC" id="2.7.8.-" evidence="13 14"/>
<evidence type="ECO:0000256" key="14">
    <source>
        <dbReference type="NCBIfam" id="TIGR04265"/>
    </source>
</evidence>
<dbReference type="InterPro" id="IPR030874">
    <property type="entry name" value="Cardiolipin_synth_Firmi"/>
</dbReference>
<feature type="active site" evidence="13">
    <location>
        <position position="225"/>
    </location>
</feature>
<reference evidence="17" key="1">
    <citation type="submission" date="2018-12" db="EMBL/GenBank/DDBJ databases">
        <title>Complete genome sequence of Paenibacillus sp. MBLB1234.</title>
        <authorList>
            <person name="Nam Y.-D."/>
            <person name="Kang J."/>
            <person name="Chung W.-H."/>
            <person name="Park Y.S."/>
        </authorList>
    </citation>
    <scope>NUCLEOTIDE SEQUENCE [LARGE SCALE GENOMIC DNA]</scope>
    <source>
        <strain evidence="17">MBLB1234</strain>
    </source>
</reference>
<dbReference type="PANTHER" id="PTHR21248:SF22">
    <property type="entry name" value="PHOSPHOLIPASE D"/>
    <property type="match status" value="1"/>
</dbReference>
<dbReference type="RefSeq" id="WP_126999587.1">
    <property type="nucleotide sequence ID" value="NZ_CP034346.1"/>
</dbReference>
<dbReference type="InterPro" id="IPR022924">
    <property type="entry name" value="Cardiolipin_synthase"/>
</dbReference>
<feature type="active site" evidence="13">
    <location>
        <position position="410"/>
    </location>
</feature>
<dbReference type="NCBIfam" id="TIGR04265">
    <property type="entry name" value="bac_cardiolipin"/>
    <property type="match status" value="1"/>
</dbReference>
<dbReference type="InterPro" id="IPR027379">
    <property type="entry name" value="CLS_N"/>
</dbReference>
<feature type="transmembrane region" description="Helical" evidence="13">
    <location>
        <begin position="6"/>
        <end position="26"/>
    </location>
</feature>
<dbReference type="PANTHER" id="PTHR21248">
    <property type="entry name" value="CARDIOLIPIN SYNTHASE"/>
    <property type="match status" value="1"/>
</dbReference>
<dbReference type="Gene3D" id="3.30.870.10">
    <property type="entry name" value="Endonuclease Chain A"/>
    <property type="match status" value="2"/>
</dbReference>
<evidence type="ECO:0000256" key="5">
    <source>
        <dbReference type="ARBA" id="ARBA00022692"/>
    </source>
</evidence>
<keyword evidence="8 13" id="KW-0443">Lipid metabolism</keyword>
<gene>
    <name evidence="16" type="primary">cls</name>
    <name evidence="16" type="ORF">EI981_15425</name>
</gene>
<feature type="active site" evidence="13">
    <location>
        <position position="232"/>
    </location>
</feature>
<keyword evidence="3 13" id="KW-0444">Lipid biosynthesis</keyword>
<organism evidence="16 17">
    <name type="scientific">Paenibacillus lutimineralis</name>
    <dbReference type="NCBI Taxonomy" id="2707005"/>
    <lineage>
        <taxon>Bacteria</taxon>
        <taxon>Bacillati</taxon>
        <taxon>Bacillota</taxon>
        <taxon>Bacilli</taxon>
        <taxon>Bacillales</taxon>
        <taxon>Paenibacillaceae</taxon>
        <taxon>Paenibacillus</taxon>
    </lineage>
</organism>
<dbReference type="KEGG" id="plut:EI981_15425"/>
<dbReference type="CDD" id="cd09112">
    <property type="entry name" value="PLDc_CLS_2"/>
    <property type="match status" value="1"/>
</dbReference>
<dbReference type="InterPro" id="IPR025202">
    <property type="entry name" value="PLD-like_dom"/>
</dbReference>
<evidence type="ECO:0000313" key="17">
    <source>
        <dbReference type="Proteomes" id="UP000270678"/>
    </source>
</evidence>
<keyword evidence="17" id="KW-1185">Reference proteome</keyword>
<comment type="function">
    <text evidence="12 13">Catalyzes the reversible phosphatidyl group transfer from one phosphatidylglycerol molecule to another to form cardiolipin (CL) (diphosphatidylglycerol) and glycerol.</text>
</comment>
<evidence type="ECO:0000256" key="1">
    <source>
        <dbReference type="ARBA" id="ARBA00004651"/>
    </source>
</evidence>
<name>A0A3Q9I9K3_9BACL</name>
<evidence type="ECO:0000256" key="4">
    <source>
        <dbReference type="ARBA" id="ARBA00022679"/>
    </source>
</evidence>
<comment type="subcellular location">
    <subcellularLocation>
        <location evidence="1 13">Cell membrane</location>
        <topology evidence="1 13">Multi-pass membrane protein</topology>
    </subcellularLocation>
</comment>
<dbReference type="InterPro" id="IPR001736">
    <property type="entry name" value="PLipase_D/transphosphatidylase"/>
</dbReference>
<evidence type="ECO:0000259" key="15">
    <source>
        <dbReference type="PROSITE" id="PS50035"/>
    </source>
</evidence>
<keyword evidence="4 13" id="KW-0808">Transferase</keyword>
<dbReference type="FunFam" id="3.30.870.10:FF:000014">
    <property type="entry name" value="Cardiolipin synthase"/>
    <property type="match status" value="1"/>
</dbReference>
<keyword evidence="7 13" id="KW-1133">Transmembrane helix</keyword>
<feature type="transmembrane region" description="Helical" evidence="13">
    <location>
        <begin position="38"/>
        <end position="57"/>
    </location>
</feature>
<sequence>MSISSMITVVAGIIFVLNILFGLVIVFKERKDIGSTWAWLLVLSFIPVLGFILYLLFAQDFRKIRLFHWDDFKKLHYEQILLTQMGSIQSSRFQFKNEVSKKYDDLIYMHLNENHALLTEDNEIDIFTDGREKFDRLFQDIREAQESVHVQYYIFRRDHLGKEFLDLLTEKARQGVKVRLLYDELGSRQLTKGFFKEFFAAGGEAEAFFPSKLHLINLRINYRNHRKLVIIDGQIGYVGGFNVGDEYLGMKKKFGYWRDTHLRVQGSAVYAMQIRFILDWSQASQHNEITYEPSLFPEIETKDQVGMQIVTSGPDSRLEHIKNGYIKMIMSAKHSIYIQTPYFVPDPSVFDALRIASLSGVDVNIMIPDKPDHPFIYWATLSHIGEMLQLGVKVYLYKKGFIHAKTIVVDNEISSVGTANMDYRSFRLNFEVNAFIYHEATAKKLRDIFMEDVKDSILLTEEDYEHRPRLVRMKESISRLISPIL</sequence>
<comment type="catalytic activity">
    <reaction evidence="13">
        <text>2 a 1,2-diacyl-sn-glycero-3-phospho-(1'-sn-glycerol) = a cardiolipin + glycerol</text>
        <dbReference type="Rhea" id="RHEA:31451"/>
        <dbReference type="ChEBI" id="CHEBI:17754"/>
        <dbReference type="ChEBI" id="CHEBI:62237"/>
        <dbReference type="ChEBI" id="CHEBI:64716"/>
    </reaction>
</comment>
<keyword evidence="2 13" id="KW-1003">Cell membrane</keyword>
<dbReference type="OrthoDB" id="9762009at2"/>
<keyword evidence="11 13" id="KW-1208">Phospholipid metabolism</keyword>
<dbReference type="SUPFAM" id="SSF56024">
    <property type="entry name" value="Phospholipase D/nuclease"/>
    <property type="match status" value="2"/>
</dbReference>
<keyword evidence="5 13" id="KW-0812">Transmembrane</keyword>
<keyword evidence="10 13" id="KW-0594">Phospholipid biosynthesis</keyword>
<evidence type="ECO:0000256" key="6">
    <source>
        <dbReference type="ARBA" id="ARBA00022737"/>
    </source>
</evidence>
<evidence type="ECO:0000256" key="7">
    <source>
        <dbReference type="ARBA" id="ARBA00022989"/>
    </source>
</evidence>
<dbReference type="AlphaFoldDB" id="A0A3Q9I9K3"/>
<dbReference type="SMART" id="SM00155">
    <property type="entry name" value="PLDc"/>
    <property type="match status" value="2"/>
</dbReference>
<dbReference type="CDD" id="cd09110">
    <property type="entry name" value="PLDc_CLS_1"/>
    <property type="match status" value="1"/>
</dbReference>
<dbReference type="GO" id="GO:0005886">
    <property type="term" value="C:plasma membrane"/>
    <property type="evidence" value="ECO:0007669"/>
    <property type="project" value="UniProtKB-SubCell"/>
</dbReference>
<dbReference type="EMBL" id="CP034346">
    <property type="protein sequence ID" value="AZS15694.1"/>
    <property type="molecule type" value="Genomic_DNA"/>
</dbReference>
<feature type="domain" description="PLD phosphodiesterase" evidence="15">
    <location>
        <begin position="220"/>
        <end position="247"/>
    </location>
</feature>
<feature type="active site" evidence="13">
    <location>
        <position position="405"/>
    </location>
</feature>
<evidence type="ECO:0000256" key="10">
    <source>
        <dbReference type="ARBA" id="ARBA00023209"/>
    </source>
</evidence>
<feature type="active site" evidence="13">
    <location>
        <position position="227"/>
    </location>
</feature>
<evidence type="ECO:0000256" key="2">
    <source>
        <dbReference type="ARBA" id="ARBA00022475"/>
    </source>
</evidence>
<comment type="similarity">
    <text evidence="13">Belongs to the phospholipase D family. Cardiolipin synthase subfamily.</text>
</comment>
<evidence type="ECO:0000256" key="12">
    <source>
        <dbReference type="ARBA" id="ARBA00057569"/>
    </source>
</evidence>
<dbReference type="Pfam" id="PF13396">
    <property type="entry name" value="PLDc_N"/>
    <property type="match status" value="1"/>
</dbReference>